<keyword evidence="7 9" id="KW-1133">Transmembrane helix</keyword>
<accession>A0A0Q9YMR2</accession>
<comment type="subcellular location">
    <subcellularLocation>
        <location evidence="9">Cell inner membrane</location>
        <topology evidence="9">Multi-pass membrane protein</topology>
    </subcellularLocation>
    <subcellularLocation>
        <location evidence="1">Cell membrane</location>
        <topology evidence="1">Multi-pass membrane protein</topology>
    </subcellularLocation>
</comment>
<feature type="transmembrane region" description="Helical" evidence="9">
    <location>
        <begin position="227"/>
        <end position="251"/>
    </location>
</feature>
<dbReference type="EMBL" id="LKAJ02000001">
    <property type="protein sequence ID" value="MCS5711171.1"/>
    <property type="molecule type" value="Genomic_DNA"/>
</dbReference>
<evidence type="ECO:0000256" key="1">
    <source>
        <dbReference type="ARBA" id="ARBA00004651"/>
    </source>
</evidence>
<dbReference type="GO" id="GO:0015818">
    <property type="term" value="P:isoleucine transport"/>
    <property type="evidence" value="ECO:0007669"/>
    <property type="project" value="TreeGrafter"/>
</dbReference>
<comment type="caution">
    <text evidence="10">The sequence shown here is derived from an EMBL/GenBank/DDBJ whole genome shotgun (WGS) entry which is preliminary data.</text>
</comment>
<evidence type="ECO:0000256" key="4">
    <source>
        <dbReference type="ARBA" id="ARBA00022475"/>
    </source>
</evidence>
<dbReference type="GO" id="GO:0005886">
    <property type="term" value="C:plasma membrane"/>
    <property type="evidence" value="ECO:0007669"/>
    <property type="project" value="UniProtKB-SubCell"/>
</dbReference>
<evidence type="ECO:0000313" key="11">
    <source>
        <dbReference type="EMBL" id="MCS5711171.1"/>
    </source>
</evidence>
<dbReference type="PANTHER" id="PTHR30588">
    <property type="entry name" value="BRANCHED-CHAIN AMINO ACID TRANSPORT SYSTEM 2 CARRIER PROTEIN"/>
    <property type="match status" value="1"/>
</dbReference>
<dbReference type="Proteomes" id="UP000051497">
    <property type="component" value="Unassembled WGS sequence"/>
</dbReference>
<dbReference type="RefSeq" id="WP_075066344.1">
    <property type="nucleotide sequence ID" value="NZ_LKAJ02000001.1"/>
</dbReference>
<evidence type="ECO:0000256" key="8">
    <source>
        <dbReference type="ARBA" id="ARBA00023136"/>
    </source>
</evidence>
<name>A0A0Q9YMR2_9GAMM</name>
<feature type="transmembrane region" description="Helical" evidence="9">
    <location>
        <begin position="277"/>
        <end position="301"/>
    </location>
</feature>
<sequence length="396" mass="42630">MRLSSLAIIWSTGIAIFSMFFGSGNVVFPLLLGAQTGNQITWALLGLTITAVGAPLLGLLGSVLFEGDCKRFFYRIGQLPGYLAVMLILALLGPIGVMPRCFIVAYGAVKPYLPDLSLFIFSLIAGLVTLVLIARRNLILPVLGYFLSPVLLLSLVVIMITGIAKGGPMVSEPYSSFMAIKEGIVVGYNTMDLLASIIFSVSIWLLLQEKLSIKDDKDIKTKLIPTYVWASIVGGGLLGLVYVGLSFSAALHSAALQNTAPEQVLATLAIHLLGSKLAMVANIAIVLACLTTVMSLAVAVVDVIHVEVMNTSLGKKLSYSYGWMMFITMVITVIFTNLGFAAIMAFLNPIMSVCYPAIIVLTVCNILYKLYGFPYVKMPVYSTFVATLLYKGFTMG</sequence>
<reference evidence="11" key="2">
    <citation type="journal article" date="2016" name="Genome Announc.">
        <title>Draft Genome Sequences of Two Novel Amoeba-Resistant Intranuclear Bacteria, 'Candidatus Berkiella cookevillensis' and 'Candidatus Berkiella aquae'.</title>
        <authorList>
            <person name="Mehari Y.T."/>
            <person name="Arivett B.A."/>
            <person name="Farone A.L."/>
            <person name="Gunderson J.H."/>
            <person name="Farone M.B."/>
        </authorList>
    </citation>
    <scope>NUCLEOTIDE SEQUENCE</scope>
    <source>
        <strain evidence="11">HT99</strain>
    </source>
</reference>
<keyword evidence="3 9" id="KW-0813">Transport</keyword>
<keyword evidence="6 9" id="KW-0029">Amino-acid transport</keyword>
<protein>
    <recommendedName>
        <fullName evidence="9">Branched-chain amino acid transport system carrier protein</fullName>
    </recommendedName>
</protein>
<dbReference type="PANTHER" id="PTHR30588:SF0">
    <property type="entry name" value="BRANCHED-CHAIN AMINO ACID PERMEASE BRNQ"/>
    <property type="match status" value="1"/>
</dbReference>
<proteinExistence type="inferred from homology"/>
<feature type="transmembrane region" description="Helical" evidence="9">
    <location>
        <begin position="321"/>
        <end position="344"/>
    </location>
</feature>
<dbReference type="GO" id="GO:0015188">
    <property type="term" value="F:L-isoleucine transmembrane transporter activity"/>
    <property type="evidence" value="ECO:0007669"/>
    <property type="project" value="TreeGrafter"/>
</dbReference>
<feature type="transmembrane region" description="Helical" evidence="9">
    <location>
        <begin position="116"/>
        <end position="135"/>
    </location>
</feature>
<dbReference type="Pfam" id="PF05525">
    <property type="entry name" value="Branch_AA_trans"/>
    <property type="match status" value="1"/>
</dbReference>
<feature type="transmembrane region" description="Helical" evidence="9">
    <location>
        <begin position="184"/>
        <end position="207"/>
    </location>
</feature>
<evidence type="ECO:0000256" key="5">
    <source>
        <dbReference type="ARBA" id="ARBA00022692"/>
    </source>
</evidence>
<keyword evidence="12" id="KW-1185">Reference proteome</keyword>
<comment type="caution">
    <text evidence="9">Lacks conserved residue(s) required for the propagation of feature annotation.</text>
</comment>
<organism evidence="10">
    <name type="scientific">Candidatus Berkiella aquae</name>
    <dbReference type="NCBI Taxonomy" id="295108"/>
    <lineage>
        <taxon>Bacteria</taxon>
        <taxon>Pseudomonadati</taxon>
        <taxon>Pseudomonadota</taxon>
        <taxon>Gammaproteobacteria</taxon>
        <taxon>Candidatus Berkiellales</taxon>
        <taxon>Candidatus Berkiellaceae</taxon>
        <taxon>Candidatus Berkiella</taxon>
    </lineage>
</organism>
<dbReference type="STRING" id="295108.HT99x_01717"/>
<keyword evidence="8 9" id="KW-0472">Membrane</keyword>
<dbReference type="AlphaFoldDB" id="A0A0Q9YMR2"/>
<feature type="transmembrane region" description="Helical" evidence="9">
    <location>
        <begin position="350"/>
        <end position="368"/>
    </location>
</feature>
<dbReference type="InterPro" id="IPR004685">
    <property type="entry name" value="Brnchd-chn_aa_trnsp_Livcs"/>
</dbReference>
<dbReference type="GO" id="GO:0015820">
    <property type="term" value="P:L-leucine transport"/>
    <property type="evidence" value="ECO:0007669"/>
    <property type="project" value="TreeGrafter"/>
</dbReference>
<keyword evidence="5 9" id="KW-0812">Transmembrane</keyword>
<evidence type="ECO:0000313" key="10">
    <source>
        <dbReference type="EMBL" id="KRG21161.1"/>
    </source>
</evidence>
<dbReference type="GO" id="GO:0015190">
    <property type="term" value="F:L-leucine transmembrane transporter activity"/>
    <property type="evidence" value="ECO:0007669"/>
    <property type="project" value="TreeGrafter"/>
</dbReference>
<evidence type="ECO:0000313" key="12">
    <source>
        <dbReference type="Proteomes" id="UP000051497"/>
    </source>
</evidence>
<keyword evidence="4" id="KW-1003">Cell membrane</keyword>
<comment type="function">
    <text evidence="9">Component of the transport system for branched-chain amino acids.</text>
</comment>
<feature type="transmembrane region" description="Helical" evidence="9">
    <location>
        <begin position="72"/>
        <end position="96"/>
    </location>
</feature>
<evidence type="ECO:0000256" key="3">
    <source>
        <dbReference type="ARBA" id="ARBA00022448"/>
    </source>
</evidence>
<comment type="similarity">
    <text evidence="2 9">Belongs to the branched chain amino acid transporter family.</text>
</comment>
<evidence type="ECO:0000256" key="9">
    <source>
        <dbReference type="RuleBase" id="RU362122"/>
    </source>
</evidence>
<dbReference type="EMBL" id="LKAJ01000006">
    <property type="protein sequence ID" value="KRG21161.1"/>
    <property type="molecule type" value="Genomic_DNA"/>
</dbReference>
<evidence type="ECO:0000256" key="2">
    <source>
        <dbReference type="ARBA" id="ARBA00008540"/>
    </source>
</evidence>
<reference evidence="11" key="3">
    <citation type="submission" date="2021-06" db="EMBL/GenBank/DDBJ databases">
        <title>Genomic Description and Analysis of Intracellular Bacteria, Candidatus Berkiella cookevillensis and Candidatus Berkiella aquae.</title>
        <authorList>
            <person name="Kidane D.T."/>
            <person name="Mehari Y.T."/>
            <person name="Rice F.C."/>
            <person name="Arivett B.A."/>
            <person name="Farone A.L."/>
            <person name="Berk S.G."/>
            <person name="Farone M.B."/>
        </authorList>
    </citation>
    <scope>NUCLEOTIDE SEQUENCE</scope>
    <source>
        <strain evidence="11">HT99</strain>
    </source>
</reference>
<dbReference type="OrthoDB" id="9783920at2"/>
<reference evidence="10" key="1">
    <citation type="submission" date="2015-09" db="EMBL/GenBank/DDBJ databases">
        <title>Draft Genome Sequences of Two Novel Amoeba-resistant Intranuclear Bacteria, Candidatus Berkiella cookevillensis and Candidatus Berkiella aquae.</title>
        <authorList>
            <person name="Mehari Y.T."/>
            <person name="Arivett B.A."/>
            <person name="Farone A.L."/>
            <person name="Gunderson J.H."/>
            <person name="Farone M.B."/>
        </authorList>
    </citation>
    <scope>NUCLEOTIDE SEQUENCE [LARGE SCALE GENOMIC DNA]</scope>
    <source>
        <strain evidence="10">HT99</strain>
    </source>
</reference>
<feature type="transmembrane region" description="Helical" evidence="9">
    <location>
        <begin position="40"/>
        <end position="65"/>
    </location>
</feature>
<feature type="transmembrane region" description="Helical" evidence="9">
    <location>
        <begin position="142"/>
        <end position="164"/>
    </location>
</feature>
<feature type="transmembrane region" description="Helical" evidence="9">
    <location>
        <begin position="7"/>
        <end position="28"/>
    </location>
</feature>
<dbReference type="GO" id="GO:0005304">
    <property type="term" value="F:L-valine transmembrane transporter activity"/>
    <property type="evidence" value="ECO:0007669"/>
    <property type="project" value="TreeGrafter"/>
</dbReference>
<evidence type="ECO:0000256" key="6">
    <source>
        <dbReference type="ARBA" id="ARBA00022970"/>
    </source>
</evidence>
<gene>
    <name evidence="10" type="primary">brnQ_2</name>
    <name evidence="11" type="ORF">HT99x_006980</name>
    <name evidence="10" type="ORF">HT99x_01717</name>
</gene>
<evidence type="ECO:0000256" key="7">
    <source>
        <dbReference type="ARBA" id="ARBA00022989"/>
    </source>
</evidence>